<sequence>MGGCLLNSVACAAFHSLEKYGSVGIVDFDAHHGNGIANCVQEEVRIKYVSIHEGISRNVMNQRRPEYDPRSPSEIDTGPNGNIKNIELSKGGGRDAMEAALTAGLEFLEGCDILLVAAGFDAHEKDVTSGLMLKSEDYKMVGEKLREFGTPLAVGLEGGYTQELAGERDGSDSVLSDCLLYFVDGIEGR</sequence>
<organism evidence="2 3">
    <name type="scientific">Triparma strigata</name>
    <dbReference type="NCBI Taxonomy" id="1606541"/>
    <lineage>
        <taxon>Eukaryota</taxon>
        <taxon>Sar</taxon>
        <taxon>Stramenopiles</taxon>
        <taxon>Ochrophyta</taxon>
        <taxon>Bolidophyceae</taxon>
        <taxon>Parmales</taxon>
        <taxon>Triparmaceae</taxon>
        <taxon>Triparma</taxon>
    </lineage>
</organism>
<evidence type="ECO:0000313" key="3">
    <source>
        <dbReference type="Proteomes" id="UP001165085"/>
    </source>
</evidence>
<dbReference type="InterPro" id="IPR037138">
    <property type="entry name" value="His_deacetylse_dom_sf"/>
</dbReference>
<dbReference type="EMBL" id="BRXY01000126">
    <property type="protein sequence ID" value="GMH68620.1"/>
    <property type="molecule type" value="Genomic_DNA"/>
</dbReference>
<dbReference type="GO" id="GO:0004407">
    <property type="term" value="F:histone deacetylase activity"/>
    <property type="evidence" value="ECO:0007669"/>
    <property type="project" value="TreeGrafter"/>
</dbReference>
<dbReference type="Gene3D" id="3.40.800.20">
    <property type="entry name" value="Histone deacetylase domain"/>
    <property type="match status" value="1"/>
</dbReference>
<dbReference type="OrthoDB" id="424012at2759"/>
<feature type="domain" description="Histone deacetylase" evidence="1">
    <location>
        <begin position="1"/>
        <end position="163"/>
    </location>
</feature>
<dbReference type="InterPro" id="IPR023696">
    <property type="entry name" value="Ureohydrolase_dom_sf"/>
</dbReference>
<reference evidence="3" key="1">
    <citation type="journal article" date="2023" name="Commun. Biol.">
        <title>Genome analysis of Parmales, the sister group of diatoms, reveals the evolutionary specialization of diatoms from phago-mixotrophs to photoautotrophs.</title>
        <authorList>
            <person name="Ban H."/>
            <person name="Sato S."/>
            <person name="Yoshikawa S."/>
            <person name="Yamada K."/>
            <person name="Nakamura Y."/>
            <person name="Ichinomiya M."/>
            <person name="Sato N."/>
            <person name="Blanc-Mathieu R."/>
            <person name="Endo H."/>
            <person name="Kuwata A."/>
            <person name="Ogata H."/>
        </authorList>
    </citation>
    <scope>NUCLEOTIDE SEQUENCE [LARGE SCALE GENOMIC DNA]</scope>
    <source>
        <strain evidence="3">NIES 3701</strain>
    </source>
</reference>
<dbReference type="SUPFAM" id="SSF52768">
    <property type="entry name" value="Arginase/deacetylase"/>
    <property type="match status" value="1"/>
</dbReference>
<gene>
    <name evidence="2" type="ORF">TrST_g12001</name>
</gene>
<dbReference type="Pfam" id="PF00850">
    <property type="entry name" value="Hist_deacetyl"/>
    <property type="match status" value="1"/>
</dbReference>
<dbReference type="GO" id="GO:0040029">
    <property type="term" value="P:epigenetic regulation of gene expression"/>
    <property type="evidence" value="ECO:0007669"/>
    <property type="project" value="TreeGrafter"/>
</dbReference>
<name>A0A9W7AIY7_9STRA</name>
<dbReference type="AlphaFoldDB" id="A0A9W7AIY7"/>
<dbReference type="InterPro" id="IPR023801">
    <property type="entry name" value="His_deacetylse_dom"/>
</dbReference>
<dbReference type="Proteomes" id="UP001165085">
    <property type="component" value="Unassembled WGS sequence"/>
</dbReference>
<accession>A0A9W7AIY7</accession>
<comment type="caution">
    <text evidence="2">The sequence shown here is derived from an EMBL/GenBank/DDBJ whole genome shotgun (WGS) entry which is preliminary data.</text>
</comment>
<proteinExistence type="predicted"/>
<protein>
    <recommendedName>
        <fullName evidence="1">Histone deacetylase domain-containing protein</fullName>
    </recommendedName>
</protein>
<evidence type="ECO:0000313" key="2">
    <source>
        <dbReference type="EMBL" id="GMH68620.1"/>
    </source>
</evidence>
<keyword evidence="3" id="KW-1185">Reference proteome</keyword>
<dbReference type="PANTHER" id="PTHR10625">
    <property type="entry name" value="HISTONE DEACETYLASE HDAC1-RELATED"/>
    <property type="match status" value="1"/>
</dbReference>
<dbReference type="PANTHER" id="PTHR10625:SF10">
    <property type="entry name" value="HISTONE DEACETYLASE HDAC1"/>
    <property type="match status" value="1"/>
</dbReference>
<evidence type="ECO:0000259" key="1">
    <source>
        <dbReference type="Pfam" id="PF00850"/>
    </source>
</evidence>